<comment type="pathway">
    <text evidence="5 6">Purine metabolism; IMP biosynthesis via de novo pathway; 5-amino-1-(5-phospho-D-ribosyl)imidazole-4-carboxylate from 5-amino-1-(5-phospho-D-ribosyl)imidazole (N5-CAIR route): step 1/2.</text>
</comment>
<dbReference type="SUPFAM" id="SSF52440">
    <property type="entry name" value="PreATP-grasp domain"/>
    <property type="match status" value="1"/>
</dbReference>
<feature type="binding site" evidence="5">
    <location>
        <position position="189"/>
    </location>
    <ligand>
        <name>ATP</name>
        <dbReference type="ChEBI" id="CHEBI:30616"/>
    </ligand>
</feature>
<dbReference type="FunFam" id="3.30.1490.20:FF:000015">
    <property type="entry name" value="N5-carboxyaminoimidazole ribonucleotide synthase"/>
    <property type="match status" value="1"/>
</dbReference>
<evidence type="ECO:0000256" key="4">
    <source>
        <dbReference type="ARBA" id="ARBA00022840"/>
    </source>
</evidence>
<evidence type="ECO:0000256" key="6">
    <source>
        <dbReference type="RuleBase" id="RU361200"/>
    </source>
</evidence>
<comment type="catalytic activity">
    <reaction evidence="5 6">
        <text>5-amino-1-(5-phospho-beta-D-ribosyl)imidazole + hydrogencarbonate + ATP = 5-carboxyamino-1-(5-phospho-D-ribosyl)imidazole + ADP + phosphate + 2 H(+)</text>
        <dbReference type="Rhea" id="RHEA:19317"/>
        <dbReference type="ChEBI" id="CHEBI:15378"/>
        <dbReference type="ChEBI" id="CHEBI:17544"/>
        <dbReference type="ChEBI" id="CHEBI:30616"/>
        <dbReference type="ChEBI" id="CHEBI:43474"/>
        <dbReference type="ChEBI" id="CHEBI:58730"/>
        <dbReference type="ChEBI" id="CHEBI:137981"/>
        <dbReference type="ChEBI" id="CHEBI:456216"/>
        <dbReference type="EC" id="6.3.4.18"/>
    </reaction>
</comment>
<organism evidence="8 9">
    <name type="scientific">Plantimonas leprariae</name>
    <dbReference type="NCBI Taxonomy" id="2615207"/>
    <lineage>
        <taxon>Bacteria</taxon>
        <taxon>Pseudomonadati</taxon>
        <taxon>Pseudomonadota</taxon>
        <taxon>Alphaproteobacteria</taxon>
        <taxon>Hyphomicrobiales</taxon>
        <taxon>Aurantimonadaceae</taxon>
        <taxon>Plantimonas</taxon>
    </lineage>
</organism>
<evidence type="ECO:0000313" key="9">
    <source>
        <dbReference type="Proteomes" id="UP000432089"/>
    </source>
</evidence>
<feature type="binding site" evidence="5">
    <location>
        <position position="106"/>
    </location>
    <ligand>
        <name>ATP</name>
        <dbReference type="ChEBI" id="CHEBI:30616"/>
    </ligand>
</feature>
<sequence length="355" mass="37374">MSALSLGATIGIIGGGQLGRMLALSAARLGFRVAVLDPNPDCAAAQVANQVIAAPYDDPGALGRLADASAVVTYEFENVAVEPLRALAARVPVFPPPQALEVAQDRVVEKAFLNGIGIPTAEWRAVDDVQELDHAFQELGGDCILKTRRFGYDGKGQATIRQRSPHADAFESLGSVPAILEKKVPFEFELSVVAARGQDGAVASYDPAENVHSLGILKRSTVPGRVTAALAAEAGDIAARILEHLDYVGVVGVEFFATTNGLLVNEIAPRVHNSGHWTEAVCLVSQFEQHVRAIAGLPLGSAARHADCVMENLIGAEIDGALALLADPDAVLHVYGKGEAKPGRKMGHVTRIVRP</sequence>
<dbReference type="EC" id="6.3.4.18" evidence="5 6"/>
<keyword evidence="9" id="KW-1185">Reference proteome</keyword>
<evidence type="ECO:0000256" key="1">
    <source>
        <dbReference type="ARBA" id="ARBA00022598"/>
    </source>
</evidence>
<feature type="domain" description="ATP-grasp" evidence="7">
    <location>
        <begin position="110"/>
        <end position="295"/>
    </location>
</feature>
<feature type="binding site" evidence="5">
    <location>
        <position position="146"/>
    </location>
    <ligand>
        <name>ATP</name>
        <dbReference type="ChEBI" id="CHEBI:30616"/>
    </ligand>
</feature>
<keyword evidence="4 5" id="KW-0067">ATP-binding</keyword>
<dbReference type="InterPro" id="IPR011054">
    <property type="entry name" value="Rudment_hybrid_motif"/>
</dbReference>
<dbReference type="Pfam" id="PF02222">
    <property type="entry name" value="ATP-grasp"/>
    <property type="match status" value="1"/>
</dbReference>
<dbReference type="Gene3D" id="3.30.1490.20">
    <property type="entry name" value="ATP-grasp fold, A domain"/>
    <property type="match status" value="1"/>
</dbReference>
<dbReference type="GO" id="GO:0046872">
    <property type="term" value="F:metal ion binding"/>
    <property type="evidence" value="ECO:0007669"/>
    <property type="project" value="InterPro"/>
</dbReference>
<dbReference type="InterPro" id="IPR011761">
    <property type="entry name" value="ATP-grasp"/>
</dbReference>
<dbReference type="GO" id="GO:0006189">
    <property type="term" value="P:'de novo' IMP biosynthetic process"/>
    <property type="evidence" value="ECO:0007669"/>
    <property type="project" value="UniProtKB-UniRule"/>
</dbReference>
<dbReference type="Gene3D" id="3.40.50.20">
    <property type="match status" value="1"/>
</dbReference>
<dbReference type="InterPro" id="IPR003135">
    <property type="entry name" value="ATP-grasp_carboxylate-amine"/>
</dbReference>
<name>A0A7V7PMV9_9HYPH</name>
<dbReference type="NCBIfam" id="NF004676">
    <property type="entry name" value="PRK06019.1-2"/>
    <property type="match status" value="1"/>
</dbReference>
<dbReference type="NCBIfam" id="NF004675">
    <property type="entry name" value="PRK06019.1-1"/>
    <property type="match status" value="1"/>
</dbReference>
<dbReference type="PROSITE" id="PS50975">
    <property type="entry name" value="ATP_GRASP"/>
    <property type="match status" value="1"/>
</dbReference>
<dbReference type="Gene3D" id="3.30.470.20">
    <property type="entry name" value="ATP-grasp fold, B domain"/>
    <property type="match status" value="1"/>
</dbReference>
<dbReference type="GO" id="GO:0005524">
    <property type="term" value="F:ATP binding"/>
    <property type="evidence" value="ECO:0007669"/>
    <property type="project" value="UniProtKB-UniRule"/>
</dbReference>
<dbReference type="UniPathway" id="UPA00074">
    <property type="reaction ID" value="UER00942"/>
</dbReference>
<reference evidence="8 9" key="1">
    <citation type="submission" date="2019-09" db="EMBL/GenBank/DDBJ databases">
        <title>YIM 132180 draft genome.</title>
        <authorList>
            <person name="Zhang K."/>
        </authorList>
    </citation>
    <scope>NUCLEOTIDE SEQUENCE [LARGE SCALE GENOMIC DNA]</scope>
    <source>
        <strain evidence="8 9">YIM 132180</strain>
    </source>
</reference>
<feature type="binding site" evidence="5">
    <location>
        <begin position="181"/>
        <end position="184"/>
    </location>
    <ligand>
        <name>ATP</name>
        <dbReference type="ChEBI" id="CHEBI:30616"/>
    </ligand>
</feature>
<dbReference type="GO" id="GO:0034028">
    <property type="term" value="F:5-(carboxyamino)imidazole ribonucleotide synthase activity"/>
    <property type="evidence" value="ECO:0007669"/>
    <property type="project" value="UniProtKB-UniRule"/>
</dbReference>
<dbReference type="InterPro" id="IPR016185">
    <property type="entry name" value="PreATP-grasp_dom_sf"/>
</dbReference>
<dbReference type="EMBL" id="VZDO01000012">
    <property type="protein sequence ID" value="KAB0678754.1"/>
    <property type="molecule type" value="Genomic_DNA"/>
</dbReference>
<evidence type="ECO:0000256" key="2">
    <source>
        <dbReference type="ARBA" id="ARBA00022741"/>
    </source>
</evidence>
<accession>A0A7V7PMV9</accession>
<gene>
    <name evidence="5 6" type="primary">purK</name>
    <name evidence="8" type="ORF">F6X38_14800</name>
</gene>
<dbReference type="AlphaFoldDB" id="A0A7V7PMV9"/>
<feature type="binding site" evidence="5">
    <location>
        <begin position="265"/>
        <end position="266"/>
    </location>
    <ligand>
        <name>ATP</name>
        <dbReference type="ChEBI" id="CHEBI:30616"/>
    </ligand>
</feature>
<dbReference type="PANTHER" id="PTHR11609">
    <property type="entry name" value="PURINE BIOSYNTHESIS PROTEIN 6/7, PUR6/7"/>
    <property type="match status" value="1"/>
</dbReference>
<dbReference type="InterPro" id="IPR005875">
    <property type="entry name" value="PurK"/>
</dbReference>
<comment type="caution">
    <text evidence="8">The sequence shown here is derived from an EMBL/GenBank/DDBJ whole genome shotgun (WGS) entry which is preliminary data.</text>
</comment>
<evidence type="ECO:0000313" key="8">
    <source>
        <dbReference type="EMBL" id="KAB0678754.1"/>
    </source>
</evidence>
<dbReference type="Pfam" id="PF17769">
    <property type="entry name" value="PurK_C"/>
    <property type="match status" value="1"/>
</dbReference>
<dbReference type="InterPro" id="IPR040686">
    <property type="entry name" value="PurK_C"/>
</dbReference>
<comment type="similarity">
    <text evidence="5 6">Belongs to the PurK/PurT family.</text>
</comment>
<dbReference type="SUPFAM" id="SSF56059">
    <property type="entry name" value="Glutathione synthetase ATP-binding domain-like"/>
    <property type="match status" value="1"/>
</dbReference>
<comment type="subunit">
    <text evidence="5 6">Homodimer.</text>
</comment>
<dbReference type="NCBIfam" id="NF004679">
    <property type="entry name" value="PRK06019.1-5"/>
    <property type="match status" value="1"/>
</dbReference>
<evidence type="ECO:0000259" key="7">
    <source>
        <dbReference type="PROSITE" id="PS50975"/>
    </source>
</evidence>
<keyword evidence="1 5" id="KW-0436">Ligase</keyword>
<evidence type="ECO:0000256" key="3">
    <source>
        <dbReference type="ARBA" id="ARBA00022755"/>
    </source>
</evidence>
<dbReference type="InterPro" id="IPR013815">
    <property type="entry name" value="ATP_grasp_subdomain_1"/>
</dbReference>
<dbReference type="PANTHER" id="PTHR11609:SF5">
    <property type="entry name" value="PHOSPHORIBOSYLAMINOIMIDAZOLE CARBOXYLASE"/>
    <property type="match status" value="1"/>
</dbReference>
<dbReference type="Proteomes" id="UP000432089">
    <property type="component" value="Unassembled WGS sequence"/>
</dbReference>
<keyword evidence="2 5" id="KW-0547">Nucleotide-binding</keyword>
<dbReference type="FunFam" id="3.40.50.20:FF:000016">
    <property type="entry name" value="N5-carboxyaminoimidazole ribonucleotide synthase"/>
    <property type="match status" value="1"/>
</dbReference>
<dbReference type="SUPFAM" id="SSF51246">
    <property type="entry name" value="Rudiment single hybrid motif"/>
    <property type="match status" value="1"/>
</dbReference>
<dbReference type="Pfam" id="PF22660">
    <property type="entry name" value="RS_preATP-grasp-like"/>
    <property type="match status" value="1"/>
</dbReference>
<dbReference type="RefSeq" id="WP_150970891.1">
    <property type="nucleotide sequence ID" value="NZ_VZDO01000012.1"/>
</dbReference>
<feature type="binding site" evidence="5">
    <location>
        <begin position="151"/>
        <end position="157"/>
    </location>
    <ligand>
        <name>ATP</name>
        <dbReference type="ChEBI" id="CHEBI:30616"/>
    </ligand>
</feature>
<dbReference type="NCBIfam" id="TIGR01161">
    <property type="entry name" value="purK"/>
    <property type="match status" value="1"/>
</dbReference>
<proteinExistence type="inferred from homology"/>
<dbReference type="GO" id="GO:0004638">
    <property type="term" value="F:phosphoribosylaminoimidazole carboxylase activity"/>
    <property type="evidence" value="ECO:0007669"/>
    <property type="project" value="InterPro"/>
</dbReference>
<dbReference type="HAMAP" id="MF_01928">
    <property type="entry name" value="PurK"/>
    <property type="match status" value="1"/>
</dbReference>
<protein>
    <recommendedName>
        <fullName evidence="5 6">N5-carboxyaminoimidazole ribonucleotide synthase</fullName>
        <shortName evidence="5 6">N5-CAIR synthase</shortName>
        <ecNumber evidence="5 6">6.3.4.18</ecNumber>
    </recommendedName>
    <alternativeName>
        <fullName evidence="5 6">5-(carboxyamino)imidazole ribonucleotide synthetase</fullName>
    </alternativeName>
</protein>
<dbReference type="InterPro" id="IPR054350">
    <property type="entry name" value="PurT/PurK_preATP-grasp"/>
</dbReference>
<dbReference type="GO" id="GO:0005829">
    <property type="term" value="C:cytosol"/>
    <property type="evidence" value="ECO:0007669"/>
    <property type="project" value="TreeGrafter"/>
</dbReference>
<feature type="binding site" evidence="5">
    <location>
        <position position="212"/>
    </location>
    <ligand>
        <name>ATP</name>
        <dbReference type="ChEBI" id="CHEBI:30616"/>
    </ligand>
</feature>
<evidence type="ECO:0000256" key="5">
    <source>
        <dbReference type="HAMAP-Rule" id="MF_01928"/>
    </source>
</evidence>
<comment type="function">
    <text evidence="6">Catalyzes the ATP-dependent conversion of 5-aminoimidazole ribonucleotide (AIR) and HCO(3)- to N5-carboxyaminoimidazole ribonucleotide (N5-CAIR).</text>
</comment>
<comment type="function">
    <text evidence="5">Catalyzes the ATP-dependent conversion of 5-aminoimidazole ribonucleotide (AIR) and HCO(3)(-) to N5-carboxyaminoimidazole ribonucleotide (N5-CAIR).</text>
</comment>
<keyword evidence="3 5" id="KW-0658">Purine biosynthesis</keyword>